<dbReference type="InterPro" id="IPR012340">
    <property type="entry name" value="NA-bd_OB-fold"/>
</dbReference>
<sequence length="919" mass="107569">MSLANLCQRFSRMMTTTNLKTTHKFVTNSSPLVNHAVEPRPGGSLILQRFETLNQMHRRGGPIQPKIKKPNKYLCGNAYKRGVVLKLVIKKPKKPNSAQRKCVRLKLSNGKEATAYIPGEGHNLQEHSIVLVRGGRLQDVPGVNLHKIFLHKRTMSFPPRPPIGMPPMGYAYAPVGMMPMGLGMMPQPVMRPIVTTQSAVSQPAKPFNRKLIPQEIPKDEKEEKPPVTTVFVGNISDRAPDAMIRQMLQRCGNVLSWKRVQGASGKLQAFGFCEYEDPEATLRCMRLLNEWEIAEKKLVVKVDAKTKTLLDEYINKKKSRTGGVESEDKEKKENGDKEENETKLEEDLDEFTKREDRVAKAGLDAIMREYAEDLSKKMFMEVEKEPKPVKKKVEEEKIIKDTGIDDIDIEDDKREIIHREIKSFRDLHKGEDEVEKDAEKEKERKDREREERMKMVEERRRERERMKERERERELEKERYERERERIRSRTRSRSRSPRRWRERSRSREKERRKERDRDAEDEEEAYERRKLEKKLREKEAAYQERLKNWEARERKKAREYEKEREREEERKAEESREGRRLKEFLEDYDDERDDVKYYKGSCLNRRLKEREKEREADARDRQREKEELEEIKRKLLDEGHPDPEAELMKIELEREEHLKPRLNISEENSPVQQKEPIRVDSSDEPEEEEEKPQLPPNMKSTLKPIDVSNSVTPMSEDNDSNFPPPDEDSQPVYGPSKEENAKLGFGGLKLGSSSSPTESISSKRKKLTVGDVFNQDDEDSSSGSKKRKLVPLDYDDDKDGKKGATAEEKRLKIKQLIESIPTAKDELFAYSLDWNIVDQVLMDKRIKPWVNKKIIEYIGEEEPTLTDFICQKVMARSGPQAILNDVAMVLDEEAEVFVVKMWRLLVYETEAKKLGLVK</sequence>
<dbReference type="Gene3D" id="1.20.1390.10">
    <property type="entry name" value="PWI domain"/>
    <property type="match status" value="1"/>
</dbReference>
<dbReference type="SUPFAM" id="SSF54928">
    <property type="entry name" value="RNA-binding domain, RBD"/>
    <property type="match status" value="1"/>
</dbReference>
<dbReference type="GO" id="GO:0000381">
    <property type="term" value="P:regulation of alternative mRNA splicing, via spliceosome"/>
    <property type="evidence" value="ECO:0007669"/>
    <property type="project" value="TreeGrafter"/>
</dbReference>
<dbReference type="InterPro" id="IPR034268">
    <property type="entry name" value="RBM25_RRM"/>
</dbReference>
<evidence type="ECO:0000256" key="6">
    <source>
        <dbReference type="PROSITE-ProRule" id="PRU00176"/>
    </source>
</evidence>
<evidence type="ECO:0000256" key="3">
    <source>
        <dbReference type="ARBA" id="ARBA00022980"/>
    </source>
</evidence>
<dbReference type="PROSITE" id="PS51025">
    <property type="entry name" value="PWI"/>
    <property type="match status" value="1"/>
</dbReference>
<feature type="compositionally biased region" description="Low complexity" evidence="7">
    <location>
        <begin position="751"/>
        <end position="761"/>
    </location>
</feature>
<dbReference type="InterPro" id="IPR036483">
    <property type="entry name" value="PWI_dom_sf"/>
</dbReference>
<keyword evidence="4" id="KW-0687">Ribonucleoprotein</keyword>
<dbReference type="PRINTS" id="PR01034">
    <property type="entry name" value="RIBOSOMALS12"/>
</dbReference>
<dbReference type="InterPro" id="IPR012677">
    <property type="entry name" value="Nucleotide-bd_a/b_plait_sf"/>
</dbReference>
<dbReference type="SUPFAM" id="SSF101233">
    <property type="entry name" value="PWI domain"/>
    <property type="match status" value="1"/>
</dbReference>
<name>A0A8W8I3S8_MAGGI</name>
<feature type="region of interest" description="Disordered" evidence="7">
    <location>
        <begin position="607"/>
        <end position="628"/>
    </location>
</feature>
<keyword evidence="11" id="KW-1185">Reference proteome</keyword>
<dbReference type="Proteomes" id="UP000005408">
    <property type="component" value="Unassembled WGS sequence"/>
</dbReference>
<evidence type="ECO:0000256" key="4">
    <source>
        <dbReference type="ARBA" id="ARBA00023274"/>
    </source>
</evidence>
<dbReference type="FunFam" id="1.20.1390.10:FF:000004">
    <property type="entry name" value="RNA-binding motif protein 25"/>
    <property type="match status" value="1"/>
</dbReference>
<organism evidence="10 11">
    <name type="scientific">Magallana gigas</name>
    <name type="common">Pacific oyster</name>
    <name type="synonym">Crassostrea gigas</name>
    <dbReference type="NCBI Taxonomy" id="29159"/>
    <lineage>
        <taxon>Eukaryota</taxon>
        <taxon>Metazoa</taxon>
        <taxon>Spiralia</taxon>
        <taxon>Lophotrochozoa</taxon>
        <taxon>Mollusca</taxon>
        <taxon>Bivalvia</taxon>
        <taxon>Autobranchia</taxon>
        <taxon>Pteriomorphia</taxon>
        <taxon>Ostreida</taxon>
        <taxon>Ostreoidea</taxon>
        <taxon>Ostreidae</taxon>
        <taxon>Magallana</taxon>
    </lineage>
</organism>
<dbReference type="InterPro" id="IPR006032">
    <property type="entry name" value="Ribosomal_uS12"/>
</dbReference>
<evidence type="ECO:0000313" key="10">
    <source>
        <dbReference type="EnsemblMetazoa" id="G12256.16:cds"/>
    </source>
</evidence>
<dbReference type="InterPro" id="IPR000504">
    <property type="entry name" value="RRM_dom"/>
</dbReference>
<dbReference type="SUPFAM" id="SSF50249">
    <property type="entry name" value="Nucleic acid-binding proteins"/>
    <property type="match status" value="1"/>
</dbReference>
<evidence type="ECO:0000256" key="5">
    <source>
        <dbReference type="ARBA" id="ARBA00035248"/>
    </source>
</evidence>
<dbReference type="Pfam" id="PF00076">
    <property type="entry name" value="RRM_1"/>
    <property type="match status" value="1"/>
</dbReference>
<dbReference type="AlphaFoldDB" id="A0A8W8I3S8"/>
<dbReference type="PANTHER" id="PTHR18806:SF4">
    <property type="entry name" value="RNA-BINDING PROTEIN 25"/>
    <property type="match status" value="1"/>
</dbReference>
<dbReference type="InterPro" id="IPR002483">
    <property type="entry name" value="PWI_dom"/>
</dbReference>
<evidence type="ECO:0000313" key="11">
    <source>
        <dbReference type="Proteomes" id="UP000005408"/>
    </source>
</evidence>
<feature type="compositionally biased region" description="Basic residues" evidence="7">
    <location>
        <begin position="489"/>
        <end position="503"/>
    </location>
</feature>
<dbReference type="PROSITE" id="PS50102">
    <property type="entry name" value="RRM"/>
    <property type="match status" value="1"/>
</dbReference>
<protein>
    <recommendedName>
        <fullName evidence="5">Small ribosomal subunit protein uS12m</fullName>
    </recommendedName>
</protein>
<evidence type="ECO:0000259" key="8">
    <source>
        <dbReference type="PROSITE" id="PS50102"/>
    </source>
</evidence>
<feature type="region of interest" description="Disordered" evidence="7">
    <location>
        <begin position="320"/>
        <end position="345"/>
    </location>
</feature>
<dbReference type="GO" id="GO:0006397">
    <property type="term" value="P:mRNA processing"/>
    <property type="evidence" value="ECO:0007669"/>
    <property type="project" value="UniProtKB-KW"/>
</dbReference>
<dbReference type="InterPro" id="IPR005679">
    <property type="entry name" value="Ribosomal_uS12_bac"/>
</dbReference>
<dbReference type="CDD" id="cd03368">
    <property type="entry name" value="Ribosomal_S12"/>
    <property type="match status" value="1"/>
</dbReference>
<dbReference type="GO" id="GO:0015935">
    <property type="term" value="C:small ribosomal subunit"/>
    <property type="evidence" value="ECO:0007669"/>
    <property type="project" value="InterPro"/>
</dbReference>
<feature type="domain" description="PWI" evidence="9">
    <location>
        <begin position="826"/>
        <end position="919"/>
    </location>
</feature>
<dbReference type="InterPro" id="IPR035979">
    <property type="entry name" value="RBD_domain_sf"/>
</dbReference>
<comment type="similarity">
    <text evidence="1">Belongs to the universal ribosomal protein uS12 family.</text>
</comment>
<evidence type="ECO:0000256" key="7">
    <source>
        <dbReference type="SAM" id="MobiDB-lite"/>
    </source>
</evidence>
<dbReference type="GO" id="GO:0003729">
    <property type="term" value="F:mRNA binding"/>
    <property type="evidence" value="ECO:0007669"/>
    <property type="project" value="TreeGrafter"/>
</dbReference>
<keyword evidence="2" id="KW-0507">mRNA processing</keyword>
<dbReference type="EnsemblMetazoa" id="G12256.16">
    <property type="protein sequence ID" value="G12256.16:cds"/>
    <property type="gene ID" value="G12256"/>
</dbReference>
<feature type="compositionally biased region" description="Basic and acidic residues" evidence="7">
    <location>
        <begin position="326"/>
        <end position="345"/>
    </location>
</feature>
<dbReference type="InterPro" id="IPR052768">
    <property type="entry name" value="RBM25"/>
</dbReference>
<dbReference type="Pfam" id="PF01480">
    <property type="entry name" value="PWI"/>
    <property type="match status" value="1"/>
</dbReference>
<dbReference type="SMART" id="SM00311">
    <property type="entry name" value="PWI"/>
    <property type="match status" value="1"/>
</dbReference>
<dbReference type="FunFam" id="3.30.70.330:FF:001961">
    <property type="match status" value="1"/>
</dbReference>
<evidence type="ECO:0000259" key="9">
    <source>
        <dbReference type="PROSITE" id="PS51025"/>
    </source>
</evidence>
<keyword evidence="6" id="KW-0694">RNA-binding</keyword>
<feature type="compositionally biased region" description="Basic and acidic residues" evidence="7">
    <location>
        <begin position="421"/>
        <end position="488"/>
    </location>
</feature>
<evidence type="ECO:0000256" key="2">
    <source>
        <dbReference type="ARBA" id="ARBA00022664"/>
    </source>
</evidence>
<feature type="domain" description="RRM" evidence="8">
    <location>
        <begin position="228"/>
        <end position="305"/>
    </location>
</feature>
<feature type="region of interest" description="Disordered" evidence="7">
    <location>
        <begin position="659"/>
        <end position="805"/>
    </location>
</feature>
<dbReference type="CDD" id="cd12446">
    <property type="entry name" value="RRM_RBM25"/>
    <property type="match status" value="1"/>
</dbReference>
<dbReference type="GO" id="GO:0006412">
    <property type="term" value="P:translation"/>
    <property type="evidence" value="ECO:0007669"/>
    <property type="project" value="InterPro"/>
</dbReference>
<dbReference type="SMART" id="SM00360">
    <property type="entry name" value="RRM"/>
    <property type="match status" value="1"/>
</dbReference>
<proteinExistence type="inferred from homology"/>
<dbReference type="Gene3D" id="2.40.50.140">
    <property type="entry name" value="Nucleic acid-binding proteins"/>
    <property type="match status" value="1"/>
</dbReference>
<dbReference type="GO" id="GO:0005681">
    <property type="term" value="C:spliceosomal complex"/>
    <property type="evidence" value="ECO:0007669"/>
    <property type="project" value="TreeGrafter"/>
</dbReference>
<dbReference type="PANTHER" id="PTHR18806">
    <property type="entry name" value="RBM25 PROTEIN"/>
    <property type="match status" value="1"/>
</dbReference>
<feature type="region of interest" description="Disordered" evidence="7">
    <location>
        <begin position="421"/>
        <end position="527"/>
    </location>
</feature>
<accession>A0A8W8I3S8</accession>
<feature type="compositionally biased region" description="Basic and acidic residues" evidence="7">
    <location>
        <begin position="504"/>
        <end position="519"/>
    </location>
</feature>
<evidence type="ECO:0000256" key="1">
    <source>
        <dbReference type="ARBA" id="ARBA00005657"/>
    </source>
</evidence>
<dbReference type="Pfam" id="PF00164">
    <property type="entry name" value="Ribosom_S12_S23"/>
    <property type="match status" value="1"/>
</dbReference>
<keyword evidence="3" id="KW-0689">Ribosomal protein</keyword>
<dbReference type="GO" id="GO:0003735">
    <property type="term" value="F:structural constituent of ribosome"/>
    <property type="evidence" value="ECO:0007669"/>
    <property type="project" value="InterPro"/>
</dbReference>
<dbReference type="PROSITE" id="PS00055">
    <property type="entry name" value="RIBOSOMAL_S12"/>
    <property type="match status" value="1"/>
</dbReference>
<reference evidence="10" key="1">
    <citation type="submission" date="2022-08" db="UniProtKB">
        <authorList>
            <consortium name="EnsemblMetazoa"/>
        </authorList>
    </citation>
    <scope>IDENTIFICATION</scope>
    <source>
        <strain evidence="10">05x7-T-G4-1.051#20</strain>
    </source>
</reference>
<dbReference type="Gene3D" id="3.30.70.330">
    <property type="match status" value="1"/>
</dbReference>
<feature type="region of interest" description="Disordered" evidence="7">
    <location>
        <begin position="555"/>
        <end position="578"/>
    </location>
</feature>